<dbReference type="EMBL" id="BPLR01005377">
    <property type="protein sequence ID" value="GIY01860.1"/>
    <property type="molecule type" value="Genomic_DNA"/>
</dbReference>
<protein>
    <submittedName>
        <fullName evidence="1">Uncharacterized protein</fullName>
    </submittedName>
</protein>
<keyword evidence="2" id="KW-1185">Reference proteome</keyword>
<sequence length="104" mass="11868">MSRQKPKSGESFSPSNLLYKMNRLHCGGHGWFAKQPISPFLLITGGISSDIITSPFMTVIYFTKGVRPYFLTPSLLLGLNAEKKLQSTYHSNLRHRPFVRQQLR</sequence>
<evidence type="ECO:0000313" key="2">
    <source>
        <dbReference type="Proteomes" id="UP001054945"/>
    </source>
</evidence>
<gene>
    <name evidence="1" type="ORF">CEXT_365401</name>
</gene>
<accession>A0AAV4PXJ5</accession>
<organism evidence="1 2">
    <name type="scientific">Caerostris extrusa</name>
    <name type="common">Bark spider</name>
    <name type="synonym">Caerostris bankana</name>
    <dbReference type="NCBI Taxonomy" id="172846"/>
    <lineage>
        <taxon>Eukaryota</taxon>
        <taxon>Metazoa</taxon>
        <taxon>Ecdysozoa</taxon>
        <taxon>Arthropoda</taxon>
        <taxon>Chelicerata</taxon>
        <taxon>Arachnida</taxon>
        <taxon>Araneae</taxon>
        <taxon>Araneomorphae</taxon>
        <taxon>Entelegynae</taxon>
        <taxon>Araneoidea</taxon>
        <taxon>Araneidae</taxon>
        <taxon>Caerostris</taxon>
    </lineage>
</organism>
<name>A0AAV4PXJ5_CAEEX</name>
<dbReference type="AlphaFoldDB" id="A0AAV4PXJ5"/>
<reference evidence="1 2" key="1">
    <citation type="submission" date="2021-06" db="EMBL/GenBank/DDBJ databases">
        <title>Caerostris extrusa draft genome.</title>
        <authorList>
            <person name="Kono N."/>
            <person name="Arakawa K."/>
        </authorList>
    </citation>
    <scope>NUCLEOTIDE SEQUENCE [LARGE SCALE GENOMIC DNA]</scope>
</reference>
<comment type="caution">
    <text evidence="1">The sequence shown here is derived from an EMBL/GenBank/DDBJ whole genome shotgun (WGS) entry which is preliminary data.</text>
</comment>
<proteinExistence type="predicted"/>
<dbReference type="Proteomes" id="UP001054945">
    <property type="component" value="Unassembled WGS sequence"/>
</dbReference>
<evidence type="ECO:0000313" key="1">
    <source>
        <dbReference type="EMBL" id="GIY01860.1"/>
    </source>
</evidence>